<evidence type="ECO:0000313" key="2">
    <source>
        <dbReference type="Proteomes" id="UP000050795"/>
    </source>
</evidence>
<keyword evidence="2" id="KW-1185">Reference proteome</keyword>
<organism evidence="2 3">
    <name type="scientific">Trichobilharzia regenti</name>
    <name type="common">Nasal bird schistosome</name>
    <dbReference type="NCBI Taxonomy" id="157069"/>
    <lineage>
        <taxon>Eukaryota</taxon>
        <taxon>Metazoa</taxon>
        <taxon>Spiralia</taxon>
        <taxon>Lophotrochozoa</taxon>
        <taxon>Platyhelminthes</taxon>
        <taxon>Trematoda</taxon>
        <taxon>Digenea</taxon>
        <taxon>Strigeidida</taxon>
        <taxon>Schistosomatoidea</taxon>
        <taxon>Schistosomatidae</taxon>
        <taxon>Trichobilharzia</taxon>
    </lineage>
</organism>
<sequence length="148" mass="15535">MIAPPNTSNLGISELTAQLAALAQQSGLALTPAAAAATASFMALTSQNSGPGAQSMSASPNLSAILAALQVLITLLEFSTSSKSKKSSKDAGTQRNYVTSYSTNTKDSHSKHSKHRKNEGAMTSADRYLMSSSIIASVFLYRQLMIFT</sequence>
<accession>A0AA85IUY9</accession>
<evidence type="ECO:0000256" key="1">
    <source>
        <dbReference type="SAM" id="MobiDB-lite"/>
    </source>
</evidence>
<reference evidence="3" key="2">
    <citation type="submission" date="2023-11" db="UniProtKB">
        <authorList>
            <consortium name="WormBaseParasite"/>
        </authorList>
    </citation>
    <scope>IDENTIFICATION</scope>
</reference>
<name>A0AA85IUY9_TRIRE</name>
<dbReference type="AlphaFoldDB" id="A0AA85IUY9"/>
<evidence type="ECO:0000313" key="3">
    <source>
        <dbReference type="WBParaSite" id="TREG1_121500.1"/>
    </source>
</evidence>
<feature type="region of interest" description="Disordered" evidence="1">
    <location>
        <begin position="80"/>
        <end position="120"/>
    </location>
</feature>
<proteinExistence type="predicted"/>
<feature type="compositionally biased region" description="Polar residues" evidence="1">
    <location>
        <begin position="90"/>
        <end position="105"/>
    </location>
</feature>
<dbReference type="Proteomes" id="UP000050795">
    <property type="component" value="Unassembled WGS sequence"/>
</dbReference>
<reference evidence="2" key="1">
    <citation type="submission" date="2022-06" db="EMBL/GenBank/DDBJ databases">
        <authorList>
            <person name="Berger JAMES D."/>
            <person name="Berger JAMES D."/>
        </authorList>
    </citation>
    <scope>NUCLEOTIDE SEQUENCE [LARGE SCALE GENOMIC DNA]</scope>
</reference>
<dbReference type="WBParaSite" id="TREG1_121500.1">
    <property type="protein sequence ID" value="TREG1_121500.1"/>
    <property type="gene ID" value="TREG1_121500"/>
</dbReference>
<protein>
    <submittedName>
        <fullName evidence="3">Uncharacterized protein</fullName>
    </submittedName>
</protein>